<dbReference type="AlphaFoldDB" id="L0AY65"/>
<feature type="compositionally biased region" description="Basic and acidic residues" evidence="1">
    <location>
        <begin position="95"/>
        <end position="109"/>
    </location>
</feature>
<keyword evidence="3" id="KW-1185">Reference proteome</keyword>
<feature type="region of interest" description="Disordered" evidence="1">
    <location>
        <begin position="46"/>
        <end position="77"/>
    </location>
</feature>
<evidence type="ECO:0000313" key="3">
    <source>
        <dbReference type="Proteomes" id="UP000031512"/>
    </source>
</evidence>
<sequence>MEIKRVNGARFGLTKRLNIVILLAIVWSIGSISAVPFNRGYSNEGFATHPVEDNDDDDDDDVSPLEYSGGDVTGQDDSFLQTYQDEDDYQDYEDIFEHGPDDGDHKDSMMEVENDDEDQKPGELKRYLDRIGAIDRAKRAFKSGRERVASIKRAIPEGYRNVKGKLASGARGKYGKRIGKYVKDKGQRLRRGVGSVYNRLRE</sequence>
<feature type="region of interest" description="Disordered" evidence="1">
    <location>
        <begin position="93"/>
        <end position="119"/>
    </location>
</feature>
<proteinExistence type="predicted"/>
<dbReference type="Proteomes" id="UP000031512">
    <property type="component" value="Chromosome 1"/>
</dbReference>
<protein>
    <submittedName>
        <fullName evidence="2">Signal peptide-containing protein</fullName>
    </submittedName>
</protein>
<dbReference type="GeneID" id="15806812"/>
<feature type="compositionally biased region" description="Acidic residues" evidence="1">
    <location>
        <begin position="53"/>
        <end position="63"/>
    </location>
</feature>
<accession>L0AY65</accession>
<evidence type="ECO:0000313" key="2">
    <source>
        <dbReference type="EMBL" id="AFZ80203.1"/>
    </source>
</evidence>
<dbReference type="EMBL" id="CP001669">
    <property type="protein sequence ID" value="AFZ80203.1"/>
    <property type="molecule type" value="Genomic_DNA"/>
</dbReference>
<evidence type="ECO:0000256" key="1">
    <source>
        <dbReference type="SAM" id="MobiDB-lite"/>
    </source>
</evidence>
<dbReference type="KEGG" id="beq:BEWA_030560"/>
<name>L0AY65_THEEQ</name>
<dbReference type="RefSeq" id="XP_004829869.1">
    <property type="nucleotide sequence ID" value="XM_004829812.1"/>
</dbReference>
<reference evidence="2 3" key="1">
    <citation type="journal article" date="2012" name="BMC Genomics">
        <title>Comparative genomic analysis and phylogenetic position of Theileria equi.</title>
        <authorList>
            <person name="Kappmeyer L.S."/>
            <person name="Thiagarajan M."/>
            <person name="Herndon D.R."/>
            <person name="Ramsay J.D."/>
            <person name="Caler E."/>
            <person name="Djikeng A."/>
            <person name="Gillespie J.J."/>
            <person name="Lau A.O."/>
            <person name="Roalson E.H."/>
            <person name="Silva J.C."/>
            <person name="Silva M.G."/>
            <person name="Suarez C.E."/>
            <person name="Ueti M.W."/>
            <person name="Nene V.M."/>
            <person name="Mealey R.H."/>
            <person name="Knowles D.P."/>
            <person name="Brayton K.A."/>
        </authorList>
    </citation>
    <scope>NUCLEOTIDE SEQUENCE [LARGE SCALE GENOMIC DNA]</scope>
    <source>
        <strain evidence="2 3">WA</strain>
    </source>
</reference>
<organism evidence="2 3">
    <name type="scientific">Theileria equi strain WA</name>
    <dbReference type="NCBI Taxonomy" id="1537102"/>
    <lineage>
        <taxon>Eukaryota</taxon>
        <taxon>Sar</taxon>
        <taxon>Alveolata</taxon>
        <taxon>Apicomplexa</taxon>
        <taxon>Aconoidasida</taxon>
        <taxon>Piroplasmida</taxon>
        <taxon>Theileriidae</taxon>
        <taxon>Theileria</taxon>
    </lineage>
</organism>
<gene>
    <name evidence="2" type="ORF">BEWA_030560</name>
</gene>
<dbReference type="VEuPathDB" id="PiroplasmaDB:BEWA_030560"/>